<evidence type="ECO:0000259" key="7">
    <source>
        <dbReference type="Pfam" id="PF06004"/>
    </source>
</evidence>
<accession>A0A1I4YJ31</accession>
<dbReference type="InterPro" id="IPR010305">
    <property type="entry name" value="YgdI/YgdR-like"/>
</dbReference>
<keyword evidence="2 6" id="KW-0732">Signal</keyword>
<evidence type="ECO:0000256" key="2">
    <source>
        <dbReference type="ARBA" id="ARBA00022729"/>
    </source>
</evidence>
<feature type="chain" id="PRO_5011607226" description="Lipoprotein YgdI/YgdR-like SH3-like domain-containing protein" evidence="6">
    <location>
        <begin position="21"/>
        <end position="77"/>
    </location>
</feature>
<organism evidence="8 9">
    <name type="scientific">Candidatus Pantoea varia</name>
    <dbReference type="NCBI Taxonomy" id="1881036"/>
    <lineage>
        <taxon>Bacteria</taxon>
        <taxon>Pseudomonadati</taxon>
        <taxon>Pseudomonadota</taxon>
        <taxon>Gammaproteobacteria</taxon>
        <taxon>Enterobacterales</taxon>
        <taxon>Erwiniaceae</taxon>
        <taxon>Pantoea</taxon>
    </lineage>
</organism>
<evidence type="ECO:0000256" key="1">
    <source>
        <dbReference type="ARBA" id="ARBA00022475"/>
    </source>
</evidence>
<dbReference type="Pfam" id="PF06004">
    <property type="entry name" value="DUF903"/>
    <property type="match status" value="1"/>
</dbReference>
<dbReference type="PANTHER" id="PTHR37011">
    <property type="entry name" value="POT FAMILY PEPTIDE TRANSPORT PROTEIN-RELATED"/>
    <property type="match status" value="1"/>
</dbReference>
<dbReference type="Proteomes" id="UP000198968">
    <property type="component" value="Unassembled WGS sequence"/>
</dbReference>
<name>A0A1I4YJ31_9GAMM</name>
<dbReference type="InterPro" id="IPR047807">
    <property type="entry name" value="YgdI/YgdR-like_SH3-like"/>
</dbReference>
<evidence type="ECO:0000256" key="6">
    <source>
        <dbReference type="SAM" id="SignalP"/>
    </source>
</evidence>
<sequence length="77" mass="8122">MMKKALILPLAALIGMTVLTGCTRTSYAIQTNDGRTIISDGKPSESDAGLLAYTDANGVKQQINKADVKAVSEVPKK</sequence>
<evidence type="ECO:0000313" key="8">
    <source>
        <dbReference type="EMBL" id="SFN37823.1"/>
    </source>
</evidence>
<evidence type="ECO:0000256" key="4">
    <source>
        <dbReference type="ARBA" id="ARBA00023139"/>
    </source>
</evidence>
<evidence type="ECO:0000313" key="9">
    <source>
        <dbReference type="Proteomes" id="UP000198968"/>
    </source>
</evidence>
<keyword evidence="4" id="KW-0564">Palmitate</keyword>
<evidence type="ECO:0000256" key="5">
    <source>
        <dbReference type="ARBA" id="ARBA00023288"/>
    </source>
</evidence>
<keyword evidence="9" id="KW-1185">Reference proteome</keyword>
<gene>
    <name evidence="8" type="ORF">SAMN05428971_1221</name>
</gene>
<dbReference type="InterPro" id="IPR010920">
    <property type="entry name" value="LSM_dom_sf"/>
</dbReference>
<dbReference type="AlphaFoldDB" id="A0A1I4YJ31"/>
<keyword evidence="3" id="KW-0472">Membrane</keyword>
<feature type="signal peptide" evidence="6">
    <location>
        <begin position="1"/>
        <end position="20"/>
    </location>
</feature>
<dbReference type="NCBIfam" id="NF033216">
    <property type="entry name" value="lipo_YgdI_YgdR"/>
    <property type="match status" value="1"/>
</dbReference>
<reference evidence="9" key="1">
    <citation type="submission" date="2016-10" db="EMBL/GenBank/DDBJ databases">
        <authorList>
            <person name="Varghese N."/>
            <person name="Submissions S."/>
        </authorList>
    </citation>
    <scope>NUCLEOTIDE SEQUENCE [LARGE SCALE GENOMIC DNA]</scope>
    <source>
        <strain evidence="9">OV426</strain>
    </source>
</reference>
<evidence type="ECO:0000256" key="3">
    <source>
        <dbReference type="ARBA" id="ARBA00023136"/>
    </source>
</evidence>
<dbReference type="PANTHER" id="PTHR37011:SF2">
    <property type="entry name" value="LIPOPROTEIN"/>
    <property type="match status" value="1"/>
</dbReference>
<dbReference type="Gene3D" id="2.30.30.100">
    <property type="match status" value="1"/>
</dbReference>
<proteinExistence type="predicted"/>
<dbReference type="PROSITE" id="PS51257">
    <property type="entry name" value="PROKAR_LIPOPROTEIN"/>
    <property type="match status" value="1"/>
</dbReference>
<feature type="domain" description="Lipoprotein YgdI/YgdR-like SH3-like" evidence="7">
    <location>
        <begin position="27"/>
        <end position="73"/>
    </location>
</feature>
<keyword evidence="5" id="KW-0449">Lipoprotein</keyword>
<protein>
    <recommendedName>
        <fullName evidence="7">Lipoprotein YgdI/YgdR-like SH3-like domain-containing protein</fullName>
    </recommendedName>
</protein>
<dbReference type="EMBL" id="FOVG01000001">
    <property type="protein sequence ID" value="SFN37823.1"/>
    <property type="molecule type" value="Genomic_DNA"/>
</dbReference>
<dbReference type="SUPFAM" id="SSF50182">
    <property type="entry name" value="Sm-like ribonucleoproteins"/>
    <property type="match status" value="1"/>
</dbReference>
<keyword evidence="1" id="KW-1003">Cell membrane</keyword>